<proteinExistence type="predicted"/>
<sequence>MWRTPALLLTELSWLLIVIGTTLIASSLWYLLSKGSVMLIKKYSQVLSDWVKG</sequence>
<keyword evidence="1" id="KW-1133">Transmembrane helix</keyword>
<name>A0ABQ0VJJ6_9BACI</name>
<comment type="caution">
    <text evidence="2">The sequence shown here is derived from an EMBL/GenBank/DDBJ whole genome shotgun (WGS) entry which is preliminary data.</text>
</comment>
<feature type="transmembrane region" description="Helical" evidence="1">
    <location>
        <begin position="12"/>
        <end position="32"/>
    </location>
</feature>
<dbReference type="Proteomes" id="UP000321547">
    <property type="component" value="Unassembled WGS sequence"/>
</dbReference>
<keyword evidence="1" id="KW-0472">Membrane</keyword>
<evidence type="ECO:0000313" key="3">
    <source>
        <dbReference type="Proteomes" id="UP000321547"/>
    </source>
</evidence>
<gene>
    <name evidence="2" type="ORF">HHA03_08990</name>
</gene>
<keyword evidence="1" id="KW-0812">Transmembrane</keyword>
<evidence type="ECO:0000313" key="2">
    <source>
        <dbReference type="EMBL" id="GEM01367.1"/>
    </source>
</evidence>
<organism evidence="2 3">
    <name type="scientific">Halolactibacillus halophilus</name>
    <dbReference type="NCBI Taxonomy" id="306540"/>
    <lineage>
        <taxon>Bacteria</taxon>
        <taxon>Bacillati</taxon>
        <taxon>Bacillota</taxon>
        <taxon>Bacilli</taxon>
        <taxon>Bacillales</taxon>
        <taxon>Bacillaceae</taxon>
        <taxon>Halolactibacillus</taxon>
    </lineage>
</organism>
<accession>A0ABQ0VJJ6</accession>
<reference evidence="2 3" key="1">
    <citation type="submission" date="2019-07" db="EMBL/GenBank/DDBJ databases">
        <title>Whole genome shotgun sequence of Halolactibacillus halophilus NBRC 100868.</title>
        <authorList>
            <person name="Hosoyama A."/>
            <person name="Uohara A."/>
            <person name="Ohji S."/>
            <person name="Ichikawa N."/>
        </authorList>
    </citation>
    <scope>NUCLEOTIDE SEQUENCE [LARGE SCALE GENOMIC DNA]</scope>
    <source>
        <strain evidence="2 3">NBRC 100868</strain>
    </source>
</reference>
<evidence type="ECO:0000256" key="1">
    <source>
        <dbReference type="SAM" id="Phobius"/>
    </source>
</evidence>
<dbReference type="EMBL" id="BJWI01000009">
    <property type="protein sequence ID" value="GEM01367.1"/>
    <property type="molecule type" value="Genomic_DNA"/>
</dbReference>
<keyword evidence="3" id="KW-1185">Reference proteome</keyword>
<protein>
    <submittedName>
        <fullName evidence="2">Uncharacterized protein</fullName>
    </submittedName>
</protein>
<dbReference type="RefSeq" id="WP_159430114.1">
    <property type="nucleotide sequence ID" value="NZ_BJWI01000009.1"/>
</dbReference>